<dbReference type="Proteomes" id="UP000565468">
    <property type="component" value="Unassembled WGS sequence"/>
</dbReference>
<dbReference type="Gene3D" id="3.60.15.10">
    <property type="entry name" value="Ribonuclease Z/Hydroxyacylglutathione hydrolase-like"/>
    <property type="match status" value="1"/>
</dbReference>
<dbReference type="Pfam" id="PF12706">
    <property type="entry name" value="Lactamase_B_2"/>
    <property type="match status" value="1"/>
</dbReference>
<comment type="caution">
    <text evidence="5">The sequence shown here is derived from an EMBL/GenBank/DDBJ whole genome shotgun (WGS) entry which is preliminary data.</text>
</comment>
<dbReference type="RefSeq" id="WP_169504778.1">
    <property type="nucleotide sequence ID" value="NZ_JABBPN010000007.1"/>
</dbReference>
<dbReference type="InterPro" id="IPR050114">
    <property type="entry name" value="UPF0173_UPF0282_UlaG_hydrolase"/>
</dbReference>
<comment type="catalytic activity">
    <reaction evidence="1">
        <text>3',5'-cyclic CMP + H2O = CMP + H(+)</text>
        <dbReference type="Rhea" id="RHEA:72675"/>
        <dbReference type="ChEBI" id="CHEBI:15377"/>
        <dbReference type="ChEBI" id="CHEBI:15378"/>
        <dbReference type="ChEBI" id="CHEBI:58003"/>
        <dbReference type="ChEBI" id="CHEBI:60377"/>
    </reaction>
    <physiologicalReaction direction="left-to-right" evidence="1">
        <dbReference type="Rhea" id="RHEA:72676"/>
    </physiologicalReaction>
</comment>
<dbReference type="GO" id="GO:0016787">
    <property type="term" value="F:hydrolase activity"/>
    <property type="evidence" value="ECO:0007669"/>
    <property type="project" value="UniProtKB-KW"/>
</dbReference>
<evidence type="ECO:0000313" key="6">
    <source>
        <dbReference type="Proteomes" id="UP000565468"/>
    </source>
</evidence>
<dbReference type="AlphaFoldDB" id="A0A848M4W5"/>
<dbReference type="InterPro" id="IPR036866">
    <property type="entry name" value="RibonucZ/Hydroxyglut_hydro"/>
</dbReference>
<protein>
    <submittedName>
        <fullName evidence="5">MBL fold metallo-hydrolase</fullName>
    </submittedName>
</protein>
<evidence type="ECO:0000256" key="2">
    <source>
        <dbReference type="ARBA" id="ARBA00034301"/>
    </source>
</evidence>
<dbReference type="PANTHER" id="PTHR43546">
    <property type="entry name" value="UPF0173 METAL-DEPENDENT HYDROLASE MJ1163-RELATED"/>
    <property type="match status" value="1"/>
</dbReference>
<reference evidence="5 6" key="1">
    <citation type="submission" date="2020-04" db="EMBL/GenBank/DDBJ databases">
        <title>Paenibacillus algicola sp. nov., a novel marine bacterium producing alginate lyase.</title>
        <authorList>
            <person name="Huang H."/>
        </authorList>
    </citation>
    <scope>NUCLEOTIDE SEQUENCE [LARGE SCALE GENOMIC DNA]</scope>
    <source>
        <strain evidence="5 6">L7-75</strain>
    </source>
</reference>
<evidence type="ECO:0000259" key="4">
    <source>
        <dbReference type="Pfam" id="PF12706"/>
    </source>
</evidence>
<keyword evidence="5" id="KW-0378">Hydrolase</keyword>
<keyword evidence="6" id="KW-1185">Reference proteome</keyword>
<comment type="function">
    <text evidence="2">Counteracts the endogenous Pycsar antiviral defense system. Phosphodiesterase that enables metal-dependent hydrolysis of host cyclic nucleotide Pycsar defense signals such as cCMP and cUMP.</text>
</comment>
<feature type="domain" description="Metallo-beta-lactamase" evidence="4">
    <location>
        <begin position="47"/>
        <end position="242"/>
    </location>
</feature>
<dbReference type="SUPFAM" id="SSF56281">
    <property type="entry name" value="Metallo-hydrolase/oxidoreductase"/>
    <property type="match status" value="1"/>
</dbReference>
<proteinExistence type="predicted"/>
<dbReference type="InterPro" id="IPR001279">
    <property type="entry name" value="Metallo-B-lactamas"/>
</dbReference>
<sequence>MTNRNEARSQRTGHELMEEIRTTVVPYGTAAIWFLGQESVVVKGGDTTIYIDPYYSSGEGTSSRAFPPPLAPQDITQASFVLITHEHSDHLDPDTLSVIAEQCPESVFTAPVCCHNVMLEVRIPEARIRPALTDEWVDYGSFRLKAIPAAHEELDEQEGQGHRYVGYLLDMNGVMIYHAGDTVVYPGLLERLQEQAVDIGMVPINGADAFRRSKGIVGNMGFREAGDLAYEAGFDLTIPLHYDLFPMNSEKPGYFIDYCYENYPYMRNKVMARTERLIYVKGS</sequence>
<name>A0A848M4W5_PAELE</name>
<evidence type="ECO:0000313" key="5">
    <source>
        <dbReference type="EMBL" id="NMO95987.1"/>
    </source>
</evidence>
<comment type="catalytic activity">
    <reaction evidence="3">
        <text>3',5'-cyclic UMP + H2O = UMP + H(+)</text>
        <dbReference type="Rhea" id="RHEA:70575"/>
        <dbReference type="ChEBI" id="CHEBI:15377"/>
        <dbReference type="ChEBI" id="CHEBI:15378"/>
        <dbReference type="ChEBI" id="CHEBI:57865"/>
        <dbReference type="ChEBI" id="CHEBI:184387"/>
    </reaction>
    <physiologicalReaction direction="left-to-right" evidence="3">
        <dbReference type="Rhea" id="RHEA:70576"/>
    </physiologicalReaction>
</comment>
<evidence type="ECO:0000256" key="1">
    <source>
        <dbReference type="ARBA" id="ARBA00034221"/>
    </source>
</evidence>
<gene>
    <name evidence="5" type="ORF">HII30_09415</name>
</gene>
<accession>A0A848M4W5</accession>
<evidence type="ECO:0000256" key="3">
    <source>
        <dbReference type="ARBA" id="ARBA00048505"/>
    </source>
</evidence>
<organism evidence="5 6">
    <name type="scientific">Paenibacillus lemnae</name>
    <dbReference type="NCBI Taxonomy" id="1330551"/>
    <lineage>
        <taxon>Bacteria</taxon>
        <taxon>Bacillati</taxon>
        <taxon>Bacillota</taxon>
        <taxon>Bacilli</taxon>
        <taxon>Bacillales</taxon>
        <taxon>Paenibacillaceae</taxon>
        <taxon>Paenibacillus</taxon>
    </lineage>
</organism>
<dbReference type="EMBL" id="JABBPN010000007">
    <property type="protein sequence ID" value="NMO95987.1"/>
    <property type="molecule type" value="Genomic_DNA"/>
</dbReference>